<evidence type="ECO:0000313" key="3">
    <source>
        <dbReference type="Proteomes" id="UP000186922"/>
    </source>
</evidence>
<dbReference type="EMBL" id="BDGG01000001">
    <property type="protein sequence ID" value="GAU89702.1"/>
    <property type="molecule type" value="Genomic_DNA"/>
</dbReference>
<evidence type="ECO:0000256" key="1">
    <source>
        <dbReference type="SAM" id="SignalP"/>
    </source>
</evidence>
<protein>
    <submittedName>
        <fullName evidence="2">Uncharacterized protein</fullName>
    </submittedName>
</protein>
<organism evidence="2 3">
    <name type="scientific">Ramazzottius varieornatus</name>
    <name type="common">Water bear</name>
    <name type="synonym">Tardigrade</name>
    <dbReference type="NCBI Taxonomy" id="947166"/>
    <lineage>
        <taxon>Eukaryota</taxon>
        <taxon>Metazoa</taxon>
        <taxon>Ecdysozoa</taxon>
        <taxon>Tardigrada</taxon>
        <taxon>Eutardigrada</taxon>
        <taxon>Parachela</taxon>
        <taxon>Hypsibioidea</taxon>
        <taxon>Ramazzottiidae</taxon>
        <taxon>Ramazzottius</taxon>
    </lineage>
</organism>
<evidence type="ECO:0000313" key="2">
    <source>
        <dbReference type="EMBL" id="GAU89702.1"/>
    </source>
</evidence>
<gene>
    <name evidence="2" type="primary">RvY_02218-1</name>
    <name evidence="2" type="synonym">RvY_02218.1</name>
    <name evidence="2" type="ORF">RvY_02218</name>
</gene>
<keyword evidence="1" id="KW-0732">Signal</keyword>
<comment type="caution">
    <text evidence="2">The sequence shown here is derived from an EMBL/GenBank/DDBJ whole genome shotgun (WGS) entry which is preliminary data.</text>
</comment>
<feature type="signal peptide" evidence="1">
    <location>
        <begin position="1"/>
        <end position="20"/>
    </location>
</feature>
<dbReference type="Proteomes" id="UP000186922">
    <property type="component" value="Unassembled WGS sequence"/>
</dbReference>
<dbReference type="AlphaFoldDB" id="A0A1D1UPW6"/>
<keyword evidence="3" id="KW-1185">Reference proteome</keyword>
<accession>A0A1D1UPW6</accession>
<sequence>MANLGILLMVICCTFVYTTAQSTFNDDDLSSWEGTSVVGHDPRLLYNSGAASRHRPIIRRNEYAQSFARRPPPYFSQRVFGRIADRQSPPLSENLSKEDKEGLYWMSPPTPQVKPAPLMPRGPSMMASWDFNAPVPLEAPNIPFWALLSAPRRSRSHAIGVSAYNDDGN</sequence>
<feature type="chain" id="PRO_5008897464" evidence="1">
    <location>
        <begin position="21"/>
        <end position="169"/>
    </location>
</feature>
<proteinExistence type="predicted"/>
<reference evidence="2 3" key="1">
    <citation type="journal article" date="2016" name="Nat. Commun.">
        <title>Extremotolerant tardigrade genome and improved radiotolerance of human cultured cells by tardigrade-unique protein.</title>
        <authorList>
            <person name="Hashimoto T."/>
            <person name="Horikawa D.D."/>
            <person name="Saito Y."/>
            <person name="Kuwahara H."/>
            <person name="Kozuka-Hata H."/>
            <person name="Shin-I T."/>
            <person name="Minakuchi Y."/>
            <person name="Ohishi K."/>
            <person name="Motoyama A."/>
            <person name="Aizu T."/>
            <person name="Enomoto A."/>
            <person name="Kondo K."/>
            <person name="Tanaka S."/>
            <person name="Hara Y."/>
            <person name="Koshikawa S."/>
            <person name="Sagara H."/>
            <person name="Miura T."/>
            <person name="Yokobori S."/>
            <person name="Miyagawa K."/>
            <person name="Suzuki Y."/>
            <person name="Kubo T."/>
            <person name="Oyama M."/>
            <person name="Kohara Y."/>
            <person name="Fujiyama A."/>
            <person name="Arakawa K."/>
            <person name="Katayama T."/>
            <person name="Toyoda A."/>
            <person name="Kunieda T."/>
        </authorList>
    </citation>
    <scope>NUCLEOTIDE SEQUENCE [LARGE SCALE GENOMIC DNA]</scope>
    <source>
        <strain evidence="2 3">YOKOZUNA-1</strain>
    </source>
</reference>
<name>A0A1D1UPW6_RAMVA</name>